<keyword evidence="4" id="KW-1185">Reference proteome</keyword>
<dbReference type="EMBL" id="FNXE01000044">
    <property type="protein sequence ID" value="SEH97359.1"/>
    <property type="molecule type" value="Genomic_DNA"/>
</dbReference>
<feature type="domain" description="Signal transduction histidine kinase internal region" evidence="2">
    <location>
        <begin position="157"/>
        <end position="234"/>
    </location>
</feature>
<dbReference type="PANTHER" id="PTHR34220">
    <property type="entry name" value="SENSOR HISTIDINE KINASE YPDA"/>
    <property type="match status" value="1"/>
</dbReference>
<dbReference type="OrthoDB" id="9809908at2"/>
<reference evidence="4" key="1">
    <citation type="submission" date="2016-10" db="EMBL/GenBank/DDBJ databases">
        <authorList>
            <person name="Varghese N."/>
            <person name="Submissions S."/>
        </authorList>
    </citation>
    <scope>NUCLEOTIDE SEQUENCE [LARGE SCALE GENOMIC DNA]</scope>
    <source>
        <strain evidence="4">CGMCC 1.10825</strain>
    </source>
</reference>
<dbReference type="Proteomes" id="UP000199634">
    <property type="component" value="Unassembled WGS sequence"/>
</dbReference>
<evidence type="ECO:0000313" key="4">
    <source>
        <dbReference type="Proteomes" id="UP000199634"/>
    </source>
</evidence>
<sequence length="346" mass="40555">MNNSIKNKRIEIITHLLVWLVLFFLPYAFTVGLGRSWNELFHRFWLQIFLLAVIFYVNYLFWVKKWFFNNKKILFFIGNILLVAFSVTLLHEIIMWNLLPEMKKERPDNAPPFISIIYIDTLIYLIPVAFAIAIQSGKRLLKIEVLKQEADNIKLQSELQHLKYQLQPHFFFNSLNNIYALVDTEPEKAKQTIHSLSKLMRHLLQNSEEEKVPLSDEINFLNKYISLMALRQNDDTVIETYFPKDIPNLSIAPLLFVSIVENAFKHGISATKISWLNFEMKVENNTVIFISKNYNFPKDKNDMSGSGIGIENLRKRLALLYENNHSLNIEIQNDQFVVTLIVKVNS</sequence>
<keyword evidence="1" id="KW-0472">Membrane</keyword>
<keyword evidence="3" id="KW-0808">Transferase</keyword>
<protein>
    <submittedName>
        <fullName evidence="3">Histidine kinase</fullName>
    </submittedName>
</protein>
<keyword evidence="1" id="KW-0812">Transmembrane</keyword>
<proteinExistence type="predicted"/>
<dbReference type="STRING" id="1159016.SAMN02927937_02478"/>
<dbReference type="AlphaFoldDB" id="A0A1H6M7V9"/>
<feature type="transmembrane region" description="Helical" evidence="1">
    <location>
        <begin position="73"/>
        <end position="94"/>
    </location>
</feature>
<dbReference type="PANTHER" id="PTHR34220:SF7">
    <property type="entry name" value="SENSOR HISTIDINE KINASE YPDA"/>
    <property type="match status" value="1"/>
</dbReference>
<dbReference type="GO" id="GO:0016020">
    <property type="term" value="C:membrane"/>
    <property type="evidence" value="ECO:0007669"/>
    <property type="project" value="InterPro"/>
</dbReference>
<dbReference type="InterPro" id="IPR010559">
    <property type="entry name" value="Sig_transdc_His_kin_internal"/>
</dbReference>
<feature type="transmembrane region" description="Helical" evidence="1">
    <location>
        <begin position="44"/>
        <end position="61"/>
    </location>
</feature>
<evidence type="ECO:0000259" key="2">
    <source>
        <dbReference type="Pfam" id="PF06580"/>
    </source>
</evidence>
<feature type="transmembrane region" description="Helical" evidence="1">
    <location>
        <begin position="12"/>
        <end position="32"/>
    </location>
</feature>
<name>A0A1H6M7V9_9FLAO</name>
<dbReference type="Pfam" id="PF06580">
    <property type="entry name" value="His_kinase"/>
    <property type="match status" value="1"/>
</dbReference>
<organism evidence="3 4">
    <name type="scientific">Paenimyroides marinum</name>
    <dbReference type="NCBI Taxonomy" id="1159016"/>
    <lineage>
        <taxon>Bacteria</taxon>
        <taxon>Pseudomonadati</taxon>
        <taxon>Bacteroidota</taxon>
        <taxon>Flavobacteriia</taxon>
        <taxon>Flavobacteriales</taxon>
        <taxon>Flavobacteriaceae</taxon>
        <taxon>Paenimyroides</taxon>
    </lineage>
</organism>
<evidence type="ECO:0000313" key="3">
    <source>
        <dbReference type="EMBL" id="SEH97359.1"/>
    </source>
</evidence>
<keyword evidence="1" id="KW-1133">Transmembrane helix</keyword>
<accession>A0A1H6M7V9</accession>
<keyword evidence="3" id="KW-0418">Kinase</keyword>
<evidence type="ECO:0000256" key="1">
    <source>
        <dbReference type="SAM" id="Phobius"/>
    </source>
</evidence>
<feature type="transmembrane region" description="Helical" evidence="1">
    <location>
        <begin position="114"/>
        <end position="134"/>
    </location>
</feature>
<gene>
    <name evidence="3" type="ORF">SAMN02927937_02478</name>
</gene>
<dbReference type="InterPro" id="IPR050640">
    <property type="entry name" value="Bact_2-comp_sensor_kinase"/>
</dbReference>
<dbReference type="GO" id="GO:0000155">
    <property type="term" value="F:phosphorelay sensor kinase activity"/>
    <property type="evidence" value="ECO:0007669"/>
    <property type="project" value="InterPro"/>
</dbReference>